<name>A0A8R7NZX7_TRIUA</name>
<reference evidence="2" key="3">
    <citation type="submission" date="2022-06" db="UniProtKB">
        <authorList>
            <consortium name="EnsemblPlants"/>
        </authorList>
    </citation>
    <scope>IDENTIFICATION</scope>
</reference>
<dbReference type="Proteomes" id="UP000015106">
    <property type="component" value="Chromosome 1"/>
</dbReference>
<sequence length="75" mass="7923">MRAAAPAALLANARICALANPIVVAAGAPVIRPFPFVVVRQLHQSCSLLPRSHHRAEFPHLAADGRCPEASLHGI</sequence>
<reference evidence="3" key="1">
    <citation type="journal article" date="2013" name="Nature">
        <title>Draft genome of the wheat A-genome progenitor Triticum urartu.</title>
        <authorList>
            <person name="Ling H.Q."/>
            <person name="Zhao S."/>
            <person name="Liu D."/>
            <person name="Wang J."/>
            <person name="Sun H."/>
            <person name="Zhang C."/>
            <person name="Fan H."/>
            <person name="Li D."/>
            <person name="Dong L."/>
            <person name="Tao Y."/>
            <person name="Gao C."/>
            <person name="Wu H."/>
            <person name="Li Y."/>
            <person name="Cui Y."/>
            <person name="Guo X."/>
            <person name="Zheng S."/>
            <person name="Wang B."/>
            <person name="Yu K."/>
            <person name="Liang Q."/>
            <person name="Yang W."/>
            <person name="Lou X."/>
            <person name="Chen J."/>
            <person name="Feng M."/>
            <person name="Jian J."/>
            <person name="Zhang X."/>
            <person name="Luo G."/>
            <person name="Jiang Y."/>
            <person name="Liu J."/>
            <person name="Wang Z."/>
            <person name="Sha Y."/>
            <person name="Zhang B."/>
            <person name="Wu H."/>
            <person name="Tang D."/>
            <person name="Shen Q."/>
            <person name="Xue P."/>
            <person name="Zou S."/>
            <person name="Wang X."/>
            <person name="Liu X."/>
            <person name="Wang F."/>
            <person name="Yang Y."/>
            <person name="An X."/>
            <person name="Dong Z."/>
            <person name="Zhang K."/>
            <person name="Zhang X."/>
            <person name="Luo M.C."/>
            <person name="Dvorak J."/>
            <person name="Tong Y."/>
            <person name="Wang J."/>
            <person name="Yang H."/>
            <person name="Li Z."/>
            <person name="Wang D."/>
            <person name="Zhang A."/>
            <person name="Wang J."/>
        </authorList>
    </citation>
    <scope>NUCLEOTIDE SEQUENCE</scope>
    <source>
        <strain evidence="3">cv. G1812</strain>
    </source>
</reference>
<organism evidence="2 3">
    <name type="scientific">Triticum urartu</name>
    <name type="common">Red wild einkorn</name>
    <name type="synonym">Crithodium urartu</name>
    <dbReference type="NCBI Taxonomy" id="4572"/>
    <lineage>
        <taxon>Eukaryota</taxon>
        <taxon>Viridiplantae</taxon>
        <taxon>Streptophyta</taxon>
        <taxon>Embryophyta</taxon>
        <taxon>Tracheophyta</taxon>
        <taxon>Spermatophyta</taxon>
        <taxon>Magnoliopsida</taxon>
        <taxon>Liliopsida</taxon>
        <taxon>Poales</taxon>
        <taxon>Poaceae</taxon>
        <taxon>BOP clade</taxon>
        <taxon>Pooideae</taxon>
        <taxon>Triticodae</taxon>
        <taxon>Triticeae</taxon>
        <taxon>Triticinae</taxon>
        <taxon>Triticum</taxon>
    </lineage>
</organism>
<dbReference type="Gramene" id="TuG1812G0100002395.01.T01">
    <property type="protein sequence ID" value="TuG1812G0100002395.01.T01"/>
    <property type="gene ID" value="TuG1812G0100002395.01"/>
</dbReference>
<dbReference type="Gramene" id="TuG1812G0100002395.01.T03">
    <property type="protein sequence ID" value="TuG1812G0100002395.01.T03"/>
    <property type="gene ID" value="TuG1812G0100002395.01"/>
</dbReference>
<keyword evidence="3" id="KW-1185">Reference proteome</keyword>
<reference evidence="2" key="2">
    <citation type="submission" date="2018-03" db="EMBL/GenBank/DDBJ databases">
        <title>The Triticum urartu genome reveals the dynamic nature of wheat genome evolution.</title>
        <authorList>
            <person name="Ling H."/>
            <person name="Ma B."/>
            <person name="Shi X."/>
            <person name="Liu H."/>
            <person name="Dong L."/>
            <person name="Sun H."/>
            <person name="Cao Y."/>
            <person name="Gao Q."/>
            <person name="Zheng S."/>
            <person name="Li Y."/>
            <person name="Yu Y."/>
            <person name="Du H."/>
            <person name="Qi M."/>
            <person name="Li Y."/>
            <person name="Yu H."/>
            <person name="Cui Y."/>
            <person name="Wang N."/>
            <person name="Chen C."/>
            <person name="Wu H."/>
            <person name="Zhao Y."/>
            <person name="Zhang J."/>
            <person name="Li Y."/>
            <person name="Zhou W."/>
            <person name="Zhang B."/>
            <person name="Hu W."/>
            <person name="Eijk M."/>
            <person name="Tang J."/>
            <person name="Witsenboer H."/>
            <person name="Zhao S."/>
            <person name="Li Z."/>
            <person name="Zhang A."/>
            <person name="Wang D."/>
            <person name="Liang C."/>
        </authorList>
    </citation>
    <scope>NUCLEOTIDE SEQUENCE [LARGE SCALE GENOMIC DNA]</scope>
    <source>
        <strain evidence="2">cv. G1812</strain>
    </source>
</reference>
<feature type="chain" id="PRO_5044156811" description="Secreted protein" evidence="1">
    <location>
        <begin position="20"/>
        <end position="75"/>
    </location>
</feature>
<dbReference type="Gramene" id="TuG1812G0100002395.01.T02">
    <property type="protein sequence ID" value="TuG1812G0100002395.01.T02"/>
    <property type="gene ID" value="TuG1812G0100002395.01"/>
</dbReference>
<keyword evidence="1" id="KW-0732">Signal</keyword>
<feature type="signal peptide" evidence="1">
    <location>
        <begin position="1"/>
        <end position="19"/>
    </location>
</feature>
<protein>
    <recommendedName>
        <fullName evidence="4">Secreted protein</fullName>
    </recommendedName>
</protein>
<dbReference type="EnsemblPlants" id="TuG1812G0100002395.01.T01">
    <property type="protein sequence ID" value="TuG1812G0100002395.01.T01"/>
    <property type="gene ID" value="TuG1812G0100002395.01"/>
</dbReference>
<evidence type="ECO:0000313" key="2">
    <source>
        <dbReference type="EnsemblPlants" id="TuG1812G0100002395.01.T02"/>
    </source>
</evidence>
<dbReference type="EnsemblPlants" id="TuG1812G0100002395.01.T02">
    <property type="protein sequence ID" value="TuG1812G0100002395.01.T02"/>
    <property type="gene ID" value="TuG1812G0100002395.01"/>
</dbReference>
<evidence type="ECO:0000313" key="3">
    <source>
        <dbReference type="Proteomes" id="UP000015106"/>
    </source>
</evidence>
<proteinExistence type="predicted"/>
<evidence type="ECO:0008006" key="4">
    <source>
        <dbReference type="Google" id="ProtNLM"/>
    </source>
</evidence>
<dbReference type="AlphaFoldDB" id="A0A8R7NZX7"/>
<evidence type="ECO:0000256" key="1">
    <source>
        <dbReference type="SAM" id="SignalP"/>
    </source>
</evidence>
<accession>A0A8R7NZX7</accession>
<dbReference type="EnsemblPlants" id="TuG1812G0100002395.01.T03">
    <property type="protein sequence ID" value="TuG1812G0100002395.01.T03"/>
    <property type="gene ID" value="TuG1812G0100002395.01"/>
</dbReference>